<organism evidence="2 3">
    <name type="scientific">Oribacterium sinus</name>
    <dbReference type="NCBI Taxonomy" id="237576"/>
    <lineage>
        <taxon>Bacteria</taxon>
        <taxon>Bacillati</taxon>
        <taxon>Bacillota</taxon>
        <taxon>Clostridia</taxon>
        <taxon>Lachnospirales</taxon>
        <taxon>Lachnospiraceae</taxon>
        <taxon>Oribacterium</taxon>
    </lineage>
</organism>
<keyword evidence="1" id="KW-1133">Transmembrane helix</keyword>
<comment type="caution">
    <text evidence="2">The sequence shown here is derived from an EMBL/GenBank/DDBJ whole genome shotgun (WGS) entry which is preliminary data.</text>
</comment>
<gene>
    <name evidence="2" type="ORF">HNQ46_000816</name>
</gene>
<keyword evidence="1" id="KW-0472">Membrane</keyword>
<dbReference type="Proteomes" id="UP000522163">
    <property type="component" value="Unassembled WGS sequence"/>
</dbReference>
<feature type="transmembrane region" description="Helical" evidence="1">
    <location>
        <begin position="26"/>
        <end position="46"/>
    </location>
</feature>
<proteinExistence type="predicted"/>
<name>A0A7W9SET7_9FIRM</name>
<protein>
    <submittedName>
        <fullName evidence="2">Uncharacterized protein</fullName>
    </submittedName>
</protein>
<evidence type="ECO:0000313" key="2">
    <source>
        <dbReference type="EMBL" id="MBB6040853.1"/>
    </source>
</evidence>
<evidence type="ECO:0000256" key="1">
    <source>
        <dbReference type="SAM" id="Phobius"/>
    </source>
</evidence>
<reference evidence="2 3" key="1">
    <citation type="submission" date="2020-08" db="EMBL/GenBank/DDBJ databases">
        <title>Genomic Encyclopedia of Type Strains, Phase IV (KMG-IV): sequencing the most valuable type-strain genomes for metagenomic binning, comparative biology and taxonomic classification.</title>
        <authorList>
            <person name="Goeker M."/>
        </authorList>
    </citation>
    <scope>NUCLEOTIDE SEQUENCE [LARGE SCALE GENOMIC DNA]</scope>
    <source>
        <strain evidence="2 3">DSM 17245</strain>
    </source>
</reference>
<accession>A0A7W9SET7</accession>
<evidence type="ECO:0000313" key="3">
    <source>
        <dbReference type="Proteomes" id="UP000522163"/>
    </source>
</evidence>
<dbReference type="EMBL" id="JACHHH010000003">
    <property type="protein sequence ID" value="MBB6040853.1"/>
    <property type="molecule type" value="Genomic_DNA"/>
</dbReference>
<keyword evidence="1" id="KW-0812">Transmembrane</keyword>
<dbReference type="AlphaFoldDB" id="A0A7W9SET7"/>
<sequence>MKDIKKDPFDEYIRNLPPTRKELGQAWSTAIGLIGVRLVIISFLGYL</sequence>